<sequence>MTTHHFLYFPNTHTLLDIAVSWMVLLPFEERKSCCSSSFKLDRDACYLNQEQLLAAVILLQVLRGCWMGWRTESGC</sequence>
<name>A0A0S3S812_PHAAN</name>
<dbReference type="EMBL" id="AP015038">
    <property type="protein sequence ID" value="BAT88947.1"/>
    <property type="molecule type" value="Genomic_DNA"/>
</dbReference>
<evidence type="ECO:0000313" key="2">
    <source>
        <dbReference type="Proteomes" id="UP000291084"/>
    </source>
</evidence>
<accession>A0A0S3S812</accession>
<evidence type="ECO:0000313" key="1">
    <source>
        <dbReference type="EMBL" id="BAT88947.1"/>
    </source>
</evidence>
<organism evidence="1 2">
    <name type="scientific">Vigna angularis var. angularis</name>
    <dbReference type="NCBI Taxonomy" id="157739"/>
    <lineage>
        <taxon>Eukaryota</taxon>
        <taxon>Viridiplantae</taxon>
        <taxon>Streptophyta</taxon>
        <taxon>Embryophyta</taxon>
        <taxon>Tracheophyta</taxon>
        <taxon>Spermatophyta</taxon>
        <taxon>Magnoliopsida</taxon>
        <taxon>eudicotyledons</taxon>
        <taxon>Gunneridae</taxon>
        <taxon>Pentapetalae</taxon>
        <taxon>rosids</taxon>
        <taxon>fabids</taxon>
        <taxon>Fabales</taxon>
        <taxon>Fabaceae</taxon>
        <taxon>Papilionoideae</taxon>
        <taxon>50 kb inversion clade</taxon>
        <taxon>NPAAA clade</taxon>
        <taxon>indigoferoid/millettioid clade</taxon>
        <taxon>Phaseoleae</taxon>
        <taxon>Vigna</taxon>
    </lineage>
</organism>
<proteinExistence type="predicted"/>
<keyword evidence="2" id="KW-1185">Reference proteome</keyword>
<dbReference type="Proteomes" id="UP000291084">
    <property type="component" value="Chromosome 5"/>
</dbReference>
<reference evidence="1 2" key="1">
    <citation type="journal article" date="2015" name="Sci. Rep.">
        <title>The power of single molecule real-time sequencing technology in the de novo assembly of a eukaryotic genome.</title>
        <authorList>
            <person name="Sakai H."/>
            <person name="Naito K."/>
            <person name="Ogiso-Tanaka E."/>
            <person name="Takahashi Y."/>
            <person name="Iseki K."/>
            <person name="Muto C."/>
            <person name="Satou K."/>
            <person name="Teruya K."/>
            <person name="Shiroma A."/>
            <person name="Shimoji M."/>
            <person name="Hirano T."/>
            <person name="Itoh T."/>
            <person name="Kaga A."/>
            <person name="Tomooka N."/>
        </authorList>
    </citation>
    <scope>NUCLEOTIDE SEQUENCE [LARGE SCALE GENOMIC DNA]</scope>
    <source>
        <strain evidence="2">cv. Shumari</strain>
    </source>
</reference>
<dbReference type="AlphaFoldDB" id="A0A0S3S812"/>
<gene>
    <name evidence="1" type="primary">Vigan.05G259600</name>
    <name evidence="1" type="ORF">VIGAN_05259600</name>
</gene>
<protein>
    <submittedName>
        <fullName evidence="1">Uncharacterized protein</fullName>
    </submittedName>
</protein>